<dbReference type="InterPro" id="IPR038765">
    <property type="entry name" value="Papain-like_cys_pep_sf"/>
</dbReference>
<organism evidence="2 3">
    <name type="scientific">Martelella mangrovi</name>
    <dbReference type="NCBI Taxonomy" id="1397477"/>
    <lineage>
        <taxon>Bacteria</taxon>
        <taxon>Pseudomonadati</taxon>
        <taxon>Pseudomonadota</taxon>
        <taxon>Alphaproteobacteria</taxon>
        <taxon>Hyphomicrobiales</taxon>
        <taxon>Aurantimonadaceae</taxon>
        <taxon>Martelella</taxon>
    </lineage>
</organism>
<dbReference type="Pfam" id="PF01841">
    <property type="entry name" value="Transglut_core"/>
    <property type="match status" value="1"/>
</dbReference>
<proteinExistence type="predicted"/>
<reference evidence="2 3" key="1">
    <citation type="submission" date="2024-06" db="EMBL/GenBank/DDBJ databases">
        <title>Genomic Encyclopedia of Type Strains, Phase IV (KMG-IV): sequencing the most valuable type-strain genomes for metagenomic binning, comparative biology and taxonomic classification.</title>
        <authorList>
            <person name="Goeker M."/>
        </authorList>
    </citation>
    <scope>NUCLEOTIDE SEQUENCE [LARGE SCALE GENOMIC DNA]</scope>
    <source>
        <strain evidence="2 3">DSM 28102</strain>
    </source>
</reference>
<keyword evidence="3" id="KW-1185">Reference proteome</keyword>
<accession>A0ABV2I823</accession>
<name>A0ABV2I823_9HYPH</name>
<dbReference type="PANTHER" id="PTHR33490:SF7">
    <property type="entry name" value="BLR2979 PROTEIN"/>
    <property type="match status" value="1"/>
</dbReference>
<dbReference type="InterPro" id="IPR013589">
    <property type="entry name" value="Bac_transglu_N"/>
</dbReference>
<dbReference type="Gene3D" id="3.10.620.30">
    <property type="match status" value="1"/>
</dbReference>
<comment type="caution">
    <text evidence="2">The sequence shown here is derived from an EMBL/GenBank/DDBJ whole genome shotgun (WGS) entry which is preliminary data.</text>
</comment>
<dbReference type="EMBL" id="JBEPLY010000003">
    <property type="protein sequence ID" value="MET3599068.1"/>
    <property type="molecule type" value="Genomic_DNA"/>
</dbReference>
<dbReference type="InterPro" id="IPR002931">
    <property type="entry name" value="Transglutaminase-like"/>
</dbReference>
<sequence length="299" mass="32915">MMLYDLSLKMEYHYDTPASYARHISRVMPLSIGGRQRLIAGHVKFDPGPDEERGFTDFFGHPAIATLVNPPHQRFAIMMKARVNVETPRTMLGFATTLSELKREYGGVLDLDRDSPHHFLGPSPRIPPDRIIGAYGREMASPDDSVYAIAKAVCTRIFEDFAYDGEATTVDSTPAEAFAMRRGVCQDFSHVMISALRMIGIPAGYVSGYLRTIPPPGKPRLEGADAMHAWVRVWCGRATGWVEFDPTNNMEAGADHIVVGYGRDYADVAPVLGVMKTYGEHQATQAVDVIPVQGTPAVS</sequence>
<gene>
    <name evidence="2" type="ORF">ABID12_000999</name>
</gene>
<feature type="domain" description="Transglutaminase-like" evidence="1">
    <location>
        <begin position="177"/>
        <end position="248"/>
    </location>
</feature>
<evidence type="ECO:0000313" key="2">
    <source>
        <dbReference type="EMBL" id="MET3599068.1"/>
    </source>
</evidence>
<dbReference type="SUPFAM" id="SSF54001">
    <property type="entry name" value="Cysteine proteinases"/>
    <property type="match status" value="1"/>
</dbReference>
<protein>
    <submittedName>
        <fullName evidence="2">Transglutaminase-like putative cysteine protease</fullName>
    </submittedName>
</protein>
<evidence type="ECO:0000259" key="1">
    <source>
        <dbReference type="SMART" id="SM00460"/>
    </source>
</evidence>
<dbReference type="Pfam" id="PF08379">
    <property type="entry name" value="Bact_transglu_N"/>
    <property type="match status" value="1"/>
</dbReference>
<dbReference type="SMART" id="SM00460">
    <property type="entry name" value="TGc"/>
    <property type="match status" value="1"/>
</dbReference>
<dbReference type="PANTHER" id="PTHR33490">
    <property type="entry name" value="BLR5614 PROTEIN-RELATED"/>
    <property type="match status" value="1"/>
</dbReference>
<evidence type="ECO:0000313" key="3">
    <source>
        <dbReference type="Proteomes" id="UP001549164"/>
    </source>
</evidence>
<dbReference type="Proteomes" id="UP001549164">
    <property type="component" value="Unassembled WGS sequence"/>
</dbReference>